<dbReference type="SUPFAM" id="SSF51735">
    <property type="entry name" value="NAD(P)-binding Rossmann-fold domains"/>
    <property type="match status" value="1"/>
</dbReference>
<evidence type="ECO:0000313" key="3">
    <source>
        <dbReference type="Proteomes" id="UP000224130"/>
    </source>
</evidence>
<proteinExistence type="predicted"/>
<accession>A0A2A9EWX0</accession>
<organism evidence="2 3">
    <name type="scientific">Isoptericola jiangsuensis</name>
    <dbReference type="NCBI Taxonomy" id="548579"/>
    <lineage>
        <taxon>Bacteria</taxon>
        <taxon>Bacillati</taxon>
        <taxon>Actinomycetota</taxon>
        <taxon>Actinomycetes</taxon>
        <taxon>Micrococcales</taxon>
        <taxon>Promicromonosporaceae</taxon>
        <taxon>Isoptericola</taxon>
    </lineage>
</organism>
<feature type="domain" description="NAD(P)-binding" evidence="1">
    <location>
        <begin position="7"/>
        <end position="197"/>
    </location>
</feature>
<dbReference type="RefSeq" id="WP_170023588.1">
    <property type="nucleotide sequence ID" value="NZ_PDJJ01000001.1"/>
</dbReference>
<dbReference type="Pfam" id="PF13460">
    <property type="entry name" value="NAD_binding_10"/>
    <property type="match status" value="1"/>
</dbReference>
<dbReference type="PANTHER" id="PTHR43355:SF2">
    <property type="entry name" value="FLAVIN REDUCTASE (NADPH)"/>
    <property type="match status" value="1"/>
</dbReference>
<dbReference type="EMBL" id="PDJJ01000001">
    <property type="protein sequence ID" value="PFG43368.1"/>
    <property type="molecule type" value="Genomic_DNA"/>
</dbReference>
<dbReference type="InterPro" id="IPR051606">
    <property type="entry name" value="Polyketide_Oxido-like"/>
</dbReference>
<sequence length="212" mass="22353">MNIALLGATGRTGRHTLATALDRGHTVTVLTRDPARLPDAVRSRVATVVGEATDPAALARLLDRADAVVSALGPRAKEHDLHTRTARALVEIMQASGPRRFVGVSGAGIDVPGDQKAGKDVAISWLIRTLGGAVVKDKPAEHAVWAASGLDWTLVRPPRLVDGPPTGHLEHDAHRSTRSTTILRSDLGAFLVDVVEQDLYVGVAPFVATARG</sequence>
<dbReference type="InterPro" id="IPR016040">
    <property type="entry name" value="NAD(P)-bd_dom"/>
</dbReference>
<comment type="caution">
    <text evidence="2">The sequence shown here is derived from an EMBL/GenBank/DDBJ whole genome shotgun (WGS) entry which is preliminary data.</text>
</comment>
<evidence type="ECO:0000259" key="1">
    <source>
        <dbReference type="Pfam" id="PF13460"/>
    </source>
</evidence>
<dbReference type="AlphaFoldDB" id="A0A2A9EWX0"/>
<reference evidence="2 3" key="1">
    <citation type="submission" date="2017-10" db="EMBL/GenBank/DDBJ databases">
        <title>Sequencing the genomes of 1000 actinobacteria strains.</title>
        <authorList>
            <person name="Klenk H.-P."/>
        </authorList>
    </citation>
    <scope>NUCLEOTIDE SEQUENCE [LARGE SCALE GENOMIC DNA]</scope>
    <source>
        <strain evidence="2 3">DSM 21863</strain>
    </source>
</reference>
<dbReference type="Proteomes" id="UP000224130">
    <property type="component" value="Unassembled WGS sequence"/>
</dbReference>
<protein>
    <submittedName>
        <fullName evidence="2">Putative NADH-flavin reductase</fullName>
    </submittedName>
</protein>
<dbReference type="InterPro" id="IPR036291">
    <property type="entry name" value="NAD(P)-bd_dom_sf"/>
</dbReference>
<dbReference type="PANTHER" id="PTHR43355">
    <property type="entry name" value="FLAVIN REDUCTASE (NADPH)"/>
    <property type="match status" value="1"/>
</dbReference>
<gene>
    <name evidence="2" type="ORF">ATJ88_2055</name>
</gene>
<evidence type="ECO:0000313" key="2">
    <source>
        <dbReference type="EMBL" id="PFG43368.1"/>
    </source>
</evidence>
<dbReference type="GO" id="GO:0004074">
    <property type="term" value="F:biliverdin reductase [NAD(P)H] activity"/>
    <property type="evidence" value="ECO:0007669"/>
    <property type="project" value="TreeGrafter"/>
</dbReference>
<dbReference type="Gene3D" id="3.40.50.720">
    <property type="entry name" value="NAD(P)-binding Rossmann-like Domain"/>
    <property type="match status" value="1"/>
</dbReference>
<keyword evidence="3" id="KW-1185">Reference proteome</keyword>
<name>A0A2A9EWX0_9MICO</name>
<dbReference type="GO" id="GO:0042602">
    <property type="term" value="F:riboflavin reductase (NADPH) activity"/>
    <property type="evidence" value="ECO:0007669"/>
    <property type="project" value="TreeGrafter"/>
</dbReference>